<keyword evidence="5" id="KW-1185">Reference proteome</keyword>
<dbReference type="InterPro" id="IPR012910">
    <property type="entry name" value="Plug_dom"/>
</dbReference>
<proteinExistence type="inferred from homology"/>
<protein>
    <submittedName>
        <fullName evidence="4">SusC/RagA family TonB-linked outer membrane protein</fullName>
    </submittedName>
</protein>
<name>A0A938WNE3_9BACT</name>
<dbReference type="NCBIfam" id="TIGR04056">
    <property type="entry name" value="OMP_RagA_SusC"/>
    <property type="match status" value="1"/>
</dbReference>
<keyword evidence="1" id="KW-0472">Membrane</keyword>
<evidence type="ECO:0000256" key="2">
    <source>
        <dbReference type="SAM" id="SignalP"/>
    </source>
</evidence>
<comment type="subcellular location">
    <subcellularLocation>
        <location evidence="1">Cell outer membrane</location>
        <topology evidence="1">Multi-pass membrane protein</topology>
    </subcellularLocation>
</comment>
<reference evidence="4 5" key="1">
    <citation type="journal article" date="2021" name="Sci. Rep.">
        <title>The distribution of antibiotic resistance genes in chicken gut microbiota commensals.</title>
        <authorList>
            <person name="Juricova H."/>
            <person name="Matiasovicova J."/>
            <person name="Kubasova T."/>
            <person name="Cejkova D."/>
            <person name="Rychlik I."/>
        </authorList>
    </citation>
    <scope>NUCLEOTIDE SEQUENCE [LARGE SCALE GENOMIC DNA]</scope>
    <source>
        <strain evidence="4 5">An819</strain>
    </source>
</reference>
<keyword evidence="1" id="KW-0998">Cell outer membrane</keyword>
<dbReference type="InterPro" id="IPR039426">
    <property type="entry name" value="TonB-dep_rcpt-like"/>
</dbReference>
<dbReference type="InterPro" id="IPR037066">
    <property type="entry name" value="Plug_dom_sf"/>
</dbReference>
<dbReference type="Gene3D" id="2.170.130.10">
    <property type="entry name" value="TonB-dependent receptor, plug domain"/>
    <property type="match status" value="1"/>
</dbReference>
<dbReference type="InterPro" id="IPR023996">
    <property type="entry name" value="TonB-dep_OMP_SusC/RagA"/>
</dbReference>
<gene>
    <name evidence="4" type="ORF">H6B30_08280</name>
</gene>
<feature type="domain" description="TonB-dependent receptor plug" evidence="3">
    <location>
        <begin position="51"/>
        <end position="155"/>
    </location>
</feature>
<keyword evidence="2" id="KW-0732">Signal</keyword>
<accession>A0A938WNE3</accession>
<sequence>MKRNKILVLSLLACASMPAAAQNDSIKELSAAEKFAGQKIDVGADRTFTREEATAAVSVITSETTDRRSARNIGNSIIGQGLGLVSLQNSGTYSAADPTFYVRGLQSLSTSTPLILVDGIERDIDNVSPGEVESVQILKDAAAVALYGYKGANGVILVTTKRGKYNSKEVKFSYDHIYNYMVKRPQFVDAATYASAVNEARANDGLGARYTADEIGAFRDGTYPYLYPNVNWVDETYRHHGVTNKYNVEFTGGGKNFRYYTMVNLITDKGFIANPNENDGYSTQDKYTKGSMRVNLDADLTPKTKMRVNLLGVLSESSSPGANAEAASDAGNAAAGPANIWDMVYSLPSAAFPVRAESGLWGGNPTWSGTVNPVAQSVGAAYSKNHTRSIFSDITLTQDLSAILEGLGGTVRVGYDNTSNIFENHSKGYDYGSQIPGAWENGAPTIADDYRVIAESTMGTAAETNTYAARFHFDVGLNYGNTFGDHSIYTQLKYDYEYQETTGLNNTIYRQDVSWWSHYGYKNRYWLDLALVGSGSSRLAPGTKWSFSPTVSAAWVMSRENFLKDVEWVNLLKLRASFGIINADYLPGDNVWTYYTQQYVTSGGTYPFQGSWTSQFGRTYLDRLATENPSHEKAYKYNVGLDASLFGSLNLTFDAYYQRRTDIWVEASGAYTEVIGLDAPYENGGIVETWGFEAGADYAKRFGDWTVNVGANFALNHNRIVEQMEEPRLYGNLVQTGRPLNQIYGLKAIGFFRDEQDIANSPTQTFSTVRPGDIKYEDVNGDDVIDANDQVAIGFSDAAPEIYYSFHLGAAWRGLGFDAMFQGTARYSAVLNTKSMYWPLINNTTISQYAYDNRWTADNPNAKYPRLSSQSNANNYQTNTVWVEDRSFLKLRYIELYYNFPQKLMDATGILGGAKLYVRGTDLFSIDNLEVSDPESYGVSAPLTRSIVAGLALTF</sequence>
<dbReference type="NCBIfam" id="TIGR04057">
    <property type="entry name" value="SusC_RagA_signa"/>
    <property type="match status" value="1"/>
</dbReference>
<dbReference type="InterPro" id="IPR023997">
    <property type="entry name" value="TonB-dep_OMP_SusC/RagA_CS"/>
</dbReference>
<organism evidence="4 5">
    <name type="scientific">Marseilla massiliensis</name>
    <dbReference type="NCBI Taxonomy" id="1841864"/>
    <lineage>
        <taxon>Bacteria</taxon>
        <taxon>Pseudomonadati</taxon>
        <taxon>Bacteroidota</taxon>
        <taxon>Bacteroidia</taxon>
        <taxon>Bacteroidales</taxon>
        <taxon>Prevotellaceae</taxon>
        <taxon>Marseilla</taxon>
    </lineage>
</organism>
<dbReference type="EMBL" id="JACJJL010000012">
    <property type="protein sequence ID" value="MBM6661745.1"/>
    <property type="molecule type" value="Genomic_DNA"/>
</dbReference>
<feature type="chain" id="PRO_5037483415" evidence="2">
    <location>
        <begin position="22"/>
        <end position="955"/>
    </location>
</feature>
<dbReference type="SUPFAM" id="SSF56935">
    <property type="entry name" value="Porins"/>
    <property type="match status" value="1"/>
</dbReference>
<comment type="similarity">
    <text evidence="1">Belongs to the TonB-dependent receptor family.</text>
</comment>
<dbReference type="Proteomes" id="UP000764045">
    <property type="component" value="Unassembled WGS sequence"/>
</dbReference>
<comment type="caution">
    <text evidence="4">The sequence shown here is derived from an EMBL/GenBank/DDBJ whole genome shotgun (WGS) entry which is preliminary data.</text>
</comment>
<dbReference type="PROSITE" id="PS52016">
    <property type="entry name" value="TONB_DEPENDENT_REC_3"/>
    <property type="match status" value="1"/>
</dbReference>
<keyword evidence="1" id="KW-0812">Transmembrane</keyword>
<keyword evidence="1" id="KW-1134">Transmembrane beta strand</keyword>
<evidence type="ECO:0000259" key="3">
    <source>
        <dbReference type="Pfam" id="PF07715"/>
    </source>
</evidence>
<evidence type="ECO:0000256" key="1">
    <source>
        <dbReference type="PROSITE-ProRule" id="PRU01360"/>
    </source>
</evidence>
<dbReference type="Pfam" id="PF07715">
    <property type="entry name" value="Plug"/>
    <property type="match status" value="1"/>
</dbReference>
<evidence type="ECO:0000313" key="4">
    <source>
        <dbReference type="EMBL" id="MBM6661745.1"/>
    </source>
</evidence>
<dbReference type="RefSeq" id="WP_205109488.1">
    <property type="nucleotide sequence ID" value="NZ_JACJJL010000012.1"/>
</dbReference>
<dbReference type="GO" id="GO:0009279">
    <property type="term" value="C:cell outer membrane"/>
    <property type="evidence" value="ECO:0007669"/>
    <property type="project" value="UniProtKB-SubCell"/>
</dbReference>
<keyword evidence="1" id="KW-0813">Transport</keyword>
<dbReference type="AlphaFoldDB" id="A0A938WNE3"/>
<evidence type="ECO:0000313" key="5">
    <source>
        <dbReference type="Proteomes" id="UP000764045"/>
    </source>
</evidence>
<feature type="signal peptide" evidence="2">
    <location>
        <begin position="1"/>
        <end position="21"/>
    </location>
</feature>